<dbReference type="NCBIfam" id="TIGR01563">
    <property type="entry name" value="gp16_SPP1"/>
    <property type="match status" value="1"/>
</dbReference>
<dbReference type="InterPro" id="IPR008767">
    <property type="entry name" value="Phage_SPP1_head-tail_adaptor"/>
</dbReference>
<dbReference type="AlphaFoldDB" id="A0A833ND61"/>
<dbReference type="RefSeq" id="WP_153740910.1">
    <property type="nucleotide sequence ID" value="NZ_WBMP01000009.1"/>
</dbReference>
<gene>
    <name evidence="1" type="ORF">F6453_2321</name>
</gene>
<evidence type="ECO:0000313" key="1">
    <source>
        <dbReference type="EMBL" id="KAE8545349.1"/>
    </source>
</evidence>
<evidence type="ECO:0000313" key="2">
    <source>
        <dbReference type="Proteomes" id="UP000469950"/>
    </source>
</evidence>
<dbReference type="InterPro" id="IPR038666">
    <property type="entry name" value="SSP1_head-tail_sf"/>
</dbReference>
<name>A0A833ND61_MARNT</name>
<protein>
    <submittedName>
        <fullName evidence="1">Phage head-tail adaptor (ACLAME 40)</fullName>
    </submittedName>
</protein>
<proteinExistence type="predicted"/>
<comment type="caution">
    <text evidence="1">The sequence shown here is derived from an EMBL/GenBank/DDBJ whole genome shotgun (WGS) entry which is preliminary data.</text>
</comment>
<reference evidence="1 2" key="1">
    <citation type="submission" date="2019-10" db="EMBL/GenBank/DDBJ databases">
        <title>Draft genome sequence of Marinobacter hydrocarbonoclasticus NCT7M from the microbiome of the marine copepod.</title>
        <authorList>
            <person name="Nuttall R."/>
            <person name="Sharma G."/>
            <person name="Moisander P."/>
        </authorList>
    </citation>
    <scope>NUCLEOTIDE SEQUENCE [LARGE SCALE GENOMIC DNA]</scope>
    <source>
        <strain evidence="1 2">NCT7M</strain>
    </source>
</reference>
<dbReference type="Gene3D" id="2.40.10.270">
    <property type="entry name" value="Bacteriophage SPP1 head-tail adaptor protein"/>
    <property type="match status" value="1"/>
</dbReference>
<organism evidence="1 2">
    <name type="scientific">Marinobacter nauticus</name>
    <name type="common">Marinobacter hydrocarbonoclasticus</name>
    <name type="synonym">Marinobacter aquaeolei</name>
    <dbReference type="NCBI Taxonomy" id="2743"/>
    <lineage>
        <taxon>Bacteria</taxon>
        <taxon>Pseudomonadati</taxon>
        <taxon>Pseudomonadota</taxon>
        <taxon>Gammaproteobacteria</taxon>
        <taxon>Pseudomonadales</taxon>
        <taxon>Marinobacteraceae</taxon>
        <taxon>Marinobacter</taxon>
    </lineage>
</organism>
<accession>A0A833ND61</accession>
<dbReference type="EMBL" id="WBMP01000009">
    <property type="protein sequence ID" value="KAE8545349.1"/>
    <property type="molecule type" value="Genomic_DNA"/>
</dbReference>
<dbReference type="Proteomes" id="UP000469950">
    <property type="component" value="Unassembled WGS sequence"/>
</dbReference>
<dbReference type="Pfam" id="PF05521">
    <property type="entry name" value="Phage_HCP"/>
    <property type="match status" value="1"/>
</dbReference>
<sequence length="113" mass="12680">MPLYPGKLRHRVTIEKPDTAQDPTTGEMVPGWSVVATVWAQKRPSSAREFKQSQAGQSEISGEFVIRYRDDVDATMRITHKGKVYNIEGVLEDNESGLEWLTLPYSEGVNDGQ</sequence>